<reference evidence="6 7" key="1">
    <citation type="journal article" date="2007" name="Science">
        <title>The Chlamydomonas genome reveals the evolution of key animal and plant functions.</title>
        <authorList>
            <person name="Merchant S.S."/>
            <person name="Prochnik S.E."/>
            <person name="Vallon O."/>
            <person name="Harris E.H."/>
            <person name="Karpowicz S.J."/>
            <person name="Witman G.B."/>
            <person name="Terry A."/>
            <person name="Salamov A."/>
            <person name="Fritz-Laylin L.K."/>
            <person name="Marechal-Drouard L."/>
            <person name="Marshall W.F."/>
            <person name="Qu L.H."/>
            <person name="Nelson D.R."/>
            <person name="Sanderfoot A.A."/>
            <person name="Spalding M.H."/>
            <person name="Kapitonov V.V."/>
            <person name="Ren Q."/>
            <person name="Ferris P."/>
            <person name="Lindquist E."/>
            <person name="Shapiro H."/>
            <person name="Lucas S.M."/>
            <person name="Grimwood J."/>
            <person name="Schmutz J."/>
            <person name="Cardol P."/>
            <person name="Cerutti H."/>
            <person name="Chanfreau G."/>
            <person name="Chen C.L."/>
            <person name="Cognat V."/>
            <person name="Croft M.T."/>
            <person name="Dent R."/>
            <person name="Dutcher S."/>
            <person name="Fernandez E."/>
            <person name="Fukuzawa H."/>
            <person name="Gonzalez-Ballester D."/>
            <person name="Gonzalez-Halphen D."/>
            <person name="Hallmann A."/>
            <person name="Hanikenne M."/>
            <person name="Hippler M."/>
            <person name="Inwood W."/>
            <person name="Jabbari K."/>
            <person name="Kalanon M."/>
            <person name="Kuras R."/>
            <person name="Lefebvre P.A."/>
            <person name="Lemaire S.D."/>
            <person name="Lobanov A.V."/>
            <person name="Lohr M."/>
            <person name="Manuell A."/>
            <person name="Meier I."/>
            <person name="Mets L."/>
            <person name="Mittag M."/>
            <person name="Mittelmeier T."/>
            <person name="Moroney J.V."/>
            <person name="Moseley J."/>
            <person name="Napoli C."/>
            <person name="Nedelcu A.M."/>
            <person name="Niyogi K."/>
            <person name="Novoselov S.V."/>
            <person name="Paulsen I.T."/>
            <person name="Pazour G."/>
            <person name="Purton S."/>
            <person name="Ral J.P."/>
            <person name="Riano-Pachon D.M."/>
            <person name="Riekhof W."/>
            <person name="Rymarquis L."/>
            <person name="Schroda M."/>
            <person name="Stern D."/>
            <person name="Umen J."/>
            <person name="Willows R."/>
            <person name="Wilson N."/>
            <person name="Zimmer S.L."/>
            <person name="Allmer J."/>
            <person name="Balk J."/>
            <person name="Bisova K."/>
            <person name="Chen C.J."/>
            <person name="Elias M."/>
            <person name="Gendler K."/>
            <person name="Hauser C."/>
            <person name="Lamb M.R."/>
            <person name="Ledford H."/>
            <person name="Long J.C."/>
            <person name="Minagawa J."/>
            <person name="Page M.D."/>
            <person name="Pan J."/>
            <person name="Pootakham W."/>
            <person name="Roje S."/>
            <person name="Rose A."/>
            <person name="Stahlberg E."/>
            <person name="Terauchi A.M."/>
            <person name="Yang P."/>
            <person name="Ball S."/>
            <person name="Bowler C."/>
            <person name="Dieckmann C.L."/>
            <person name="Gladyshev V.N."/>
            <person name="Green P."/>
            <person name="Jorgensen R."/>
            <person name="Mayfield S."/>
            <person name="Mueller-Roeber B."/>
            <person name="Rajamani S."/>
            <person name="Sayre R.T."/>
            <person name="Brokstein P."/>
            <person name="Dubchak I."/>
            <person name="Goodstein D."/>
            <person name="Hornick L."/>
            <person name="Huang Y.W."/>
            <person name="Jhaveri J."/>
            <person name="Luo Y."/>
            <person name="Martinez D."/>
            <person name="Ngau W.C."/>
            <person name="Otillar B."/>
            <person name="Poliakov A."/>
            <person name="Porter A."/>
            <person name="Szajkowski L."/>
            <person name="Werner G."/>
            <person name="Zhou K."/>
            <person name="Grigoriev I.V."/>
            <person name="Rokhsar D.S."/>
            <person name="Grossman A.R."/>
        </authorList>
    </citation>
    <scope>NUCLEOTIDE SEQUENCE [LARGE SCALE GENOMIC DNA]</scope>
    <source>
        <strain evidence="7">CC-503</strain>
    </source>
</reference>
<dbReference type="SUPFAM" id="SSF57850">
    <property type="entry name" value="RING/U-box"/>
    <property type="match status" value="1"/>
</dbReference>
<evidence type="ECO:0000256" key="4">
    <source>
        <dbReference type="SAM" id="MobiDB-lite"/>
    </source>
</evidence>
<dbReference type="Proteomes" id="UP000006906">
    <property type="component" value="Chromosome 1"/>
</dbReference>
<dbReference type="InterPro" id="IPR011016">
    <property type="entry name" value="Znf_RING-CH"/>
</dbReference>
<dbReference type="KEGG" id="cre:CHLRE_01g055100v5"/>
<feature type="region of interest" description="Disordered" evidence="4">
    <location>
        <begin position="264"/>
        <end position="283"/>
    </location>
</feature>
<dbReference type="Gene3D" id="3.30.40.10">
    <property type="entry name" value="Zinc/RING finger domain, C3HC4 (zinc finger)"/>
    <property type="match status" value="1"/>
</dbReference>
<dbReference type="GO" id="GO:0008270">
    <property type="term" value="F:zinc ion binding"/>
    <property type="evidence" value="ECO:0007669"/>
    <property type="project" value="UniProtKB-KW"/>
</dbReference>
<dbReference type="PROSITE" id="PS51292">
    <property type="entry name" value="ZF_RING_CH"/>
    <property type="match status" value="1"/>
</dbReference>
<keyword evidence="2" id="KW-0863">Zinc-finger</keyword>
<proteinExistence type="predicted"/>
<dbReference type="Gramene" id="PNW89021">
    <property type="protein sequence ID" value="PNW89021"/>
    <property type="gene ID" value="CHLRE_01g055100v5"/>
</dbReference>
<evidence type="ECO:0000256" key="1">
    <source>
        <dbReference type="ARBA" id="ARBA00022723"/>
    </source>
</evidence>
<dbReference type="ExpressionAtlas" id="A0A2K3E8B4">
    <property type="expression patterns" value="differential"/>
</dbReference>
<evidence type="ECO:0000256" key="3">
    <source>
        <dbReference type="ARBA" id="ARBA00022833"/>
    </source>
</evidence>
<gene>
    <name evidence="6" type="ORF">CHLRE_01g055100v5</name>
</gene>
<dbReference type="OrthoDB" id="496970at2759"/>
<evidence type="ECO:0000259" key="5">
    <source>
        <dbReference type="PROSITE" id="PS51292"/>
    </source>
</evidence>
<dbReference type="InterPro" id="IPR013083">
    <property type="entry name" value="Znf_RING/FYVE/PHD"/>
</dbReference>
<evidence type="ECO:0000256" key="2">
    <source>
        <dbReference type="ARBA" id="ARBA00022771"/>
    </source>
</evidence>
<accession>A0A2K3E8B4</accession>
<evidence type="ECO:0000313" key="6">
    <source>
        <dbReference type="EMBL" id="PNW89021.1"/>
    </source>
</evidence>
<dbReference type="EMBL" id="CM008962">
    <property type="protein sequence ID" value="PNW89021.1"/>
    <property type="molecule type" value="Genomic_DNA"/>
</dbReference>
<keyword evidence="3" id="KW-0862">Zinc</keyword>
<feature type="region of interest" description="Disordered" evidence="4">
    <location>
        <begin position="205"/>
        <end position="226"/>
    </location>
</feature>
<keyword evidence="7" id="KW-1185">Reference proteome</keyword>
<keyword evidence="1" id="KW-0479">Metal-binding</keyword>
<organism evidence="6 7">
    <name type="scientific">Chlamydomonas reinhardtii</name>
    <name type="common">Chlamydomonas smithii</name>
    <dbReference type="NCBI Taxonomy" id="3055"/>
    <lineage>
        <taxon>Eukaryota</taxon>
        <taxon>Viridiplantae</taxon>
        <taxon>Chlorophyta</taxon>
        <taxon>core chlorophytes</taxon>
        <taxon>Chlorophyceae</taxon>
        <taxon>CS clade</taxon>
        <taxon>Chlamydomonadales</taxon>
        <taxon>Chlamydomonadaceae</taxon>
        <taxon>Chlamydomonas</taxon>
    </lineage>
</organism>
<feature type="compositionally biased region" description="Gly residues" evidence="4">
    <location>
        <begin position="264"/>
        <end position="278"/>
    </location>
</feature>
<feature type="domain" description="RING-CH-type" evidence="5">
    <location>
        <begin position="7"/>
        <end position="70"/>
    </location>
</feature>
<dbReference type="RefSeq" id="XP_001700176.2">
    <property type="nucleotide sequence ID" value="XM_001700124.2"/>
</dbReference>
<dbReference type="GeneID" id="5725778"/>
<dbReference type="AlphaFoldDB" id="A0A2K3E8B4"/>
<evidence type="ECO:0000313" key="7">
    <source>
        <dbReference type="Proteomes" id="UP000006906"/>
    </source>
</evidence>
<dbReference type="PaxDb" id="3055-EDO98291"/>
<sequence length="300" mass="29872">MDGPPRRMSCEDDACWVCLEGSSAAAGRLEYPCACPRGVHAKCLARWQLQSAGREEERACRFCKQTLPDWRDTLTPKVPAAPPVMAIVYDGKVVRLQVKPGKEGMEEFQRQVRAAFGLGDDVELDCVFDCRAPGTGEKIKLRGLESYSAAMHCAAVAAGERLAKAVGSGSSSSTSGGAAASGSGAGASAGAAAAGAAAGSASGAAAGPSSAAGVAPHHLPSPTATASASTATFAMAGMSPASAAAHAHARGACLPPGAEDMGVDGCGGPGGADGGAGTPGRRRSLLSGLFRSLASARRVM</sequence>
<name>A0A2K3E8B4_CHLRE</name>
<dbReference type="OMA" id="ETHCEFC"/>
<protein>
    <recommendedName>
        <fullName evidence="5">RING-CH-type domain-containing protein</fullName>
    </recommendedName>
</protein>
<dbReference type="Pfam" id="PF12906">
    <property type="entry name" value="RINGv"/>
    <property type="match status" value="1"/>
</dbReference>
<dbReference type="SMART" id="SM00744">
    <property type="entry name" value="RINGv"/>
    <property type="match status" value="1"/>
</dbReference>
<dbReference type="InParanoid" id="A0A2K3E8B4"/>